<dbReference type="GO" id="GO:0005524">
    <property type="term" value="F:ATP binding"/>
    <property type="evidence" value="ECO:0007669"/>
    <property type="project" value="UniProtKB-KW"/>
</dbReference>
<dbReference type="AlphaFoldDB" id="A0A934RR40"/>
<comment type="caution">
    <text evidence="10">The sequence shown here is derived from an EMBL/GenBank/DDBJ whole genome shotgun (WGS) entry which is preliminary data.</text>
</comment>
<dbReference type="PANTHER" id="PTHR43284">
    <property type="entry name" value="ASPARAGINE SYNTHETASE (GLUTAMINE-HYDROLYZING)"/>
    <property type="match status" value="1"/>
</dbReference>
<evidence type="ECO:0000256" key="4">
    <source>
        <dbReference type="ARBA" id="ARBA00022741"/>
    </source>
</evidence>
<feature type="domain" description="Glutamine amidotransferase type-2" evidence="9">
    <location>
        <begin position="79"/>
        <end position="125"/>
    </location>
</feature>
<dbReference type="Proteomes" id="UP000604083">
    <property type="component" value="Unassembled WGS sequence"/>
</dbReference>
<keyword evidence="4" id="KW-0547">Nucleotide-binding</keyword>
<dbReference type="EMBL" id="JAENIO010000050">
    <property type="protein sequence ID" value="MBK1835373.1"/>
    <property type="molecule type" value="Genomic_DNA"/>
</dbReference>
<comment type="catalytic activity">
    <reaction evidence="6">
        <text>L-aspartate + L-glutamine + ATP + H2O = L-asparagine + L-glutamate + AMP + diphosphate + H(+)</text>
        <dbReference type="Rhea" id="RHEA:12228"/>
        <dbReference type="ChEBI" id="CHEBI:15377"/>
        <dbReference type="ChEBI" id="CHEBI:15378"/>
        <dbReference type="ChEBI" id="CHEBI:29985"/>
        <dbReference type="ChEBI" id="CHEBI:29991"/>
        <dbReference type="ChEBI" id="CHEBI:30616"/>
        <dbReference type="ChEBI" id="CHEBI:33019"/>
        <dbReference type="ChEBI" id="CHEBI:58048"/>
        <dbReference type="ChEBI" id="CHEBI:58359"/>
        <dbReference type="ChEBI" id="CHEBI:456215"/>
        <dbReference type="EC" id="6.3.5.4"/>
    </reaction>
</comment>
<dbReference type="InterPro" id="IPR006426">
    <property type="entry name" value="Asn_synth_AEB"/>
</dbReference>
<evidence type="ECO:0000256" key="2">
    <source>
        <dbReference type="ARBA" id="ARBA00005752"/>
    </source>
</evidence>
<accession>A0A934RR40</accession>
<evidence type="ECO:0000259" key="9">
    <source>
        <dbReference type="Pfam" id="PF13537"/>
    </source>
</evidence>
<dbReference type="Pfam" id="PF00733">
    <property type="entry name" value="Asn_synthase"/>
    <property type="match status" value="1"/>
</dbReference>
<evidence type="ECO:0000313" key="11">
    <source>
        <dbReference type="Proteomes" id="UP000604083"/>
    </source>
</evidence>
<evidence type="ECO:0000313" key="10">
    <source>
        <dbReference type="EMBL" id="MBK1835373.1"/>
    </source>
</evidence>
<dbReference type="SUPFAM" id="SSF56235">
    <property type="entry name" value="N-terminal nucleophile aminohydrolases (Ntn hydrolases)"/>
    <property type="match status" value="1"/>
</dbReference>
<dbReference type="PIRSF" id="PIRSF001589">
    <property type="entry name" value="Asn_synthetase_glu-h"/>
    <property type="match status" value="1"/>
</dbReference>
<dbReference type="GO" id="GO:0006529">
    <property type="term" value="P:asparagine biosynthetic process"/>
    <property type="evidence" value="ECO:0007669"/>
    <property type="project" value="InterPro"/>
</dbReference>
<reference evidence="10" key="1">
    <citation type="submission" date="2021-01" db="EMBL/GenBank/DDBJ databases">
        <title>Modified the classification status of verrucomicrobia.</title>
        <authorList>
            <person name="Feng X."/>
        </authorList>
    </citation>
    <scope>NUCLEOTIDE SEQUENCE</scope>
    <source>
        <strain evidence="10">KCTC 12986</strain>
    </source>
</reference>
<evidence type="ECO:0000256" key="5">
    <source>
        <dbReference type="ARBA" id="ARBA00022840"/>
    </source>
</evidence>
<dbReference type="InterPro" id="IPR014729">
    <property type="entry name" value="Rossmann-like_a/b/a_fold"/>
</dbReference>
<evidence type="ECO:0000256" key="6">
    <source>
        <dbReference type="ARBA" id="ARBA00048741"/>
    </source>
</evidence>
<comment type="similarity">
    <text evidence="2">Belongs to the asparagine synthetase family.</text>
</comment>
<dbReference type="RefSeq" id="WP_200392807.1">
    <property type="nucleotide sequence ID" value="NZ_JAENIO010000050.1"/>
</dbReference>
<dbReference type="CDD" id="cd01991">
    <property type="entry name" value="Asn_synthase_B_C"/>
    <property type="match status" value="1"/>
</dbReference>
<feature type="site" description="Important for beta-aspartyl-AMP intermediate formation" evidence="7">
    <location>
        <position position="323"/>
    </location>
</feature>
<comment type="pathway">
    <text evidence="1">Amino-acid biosynthesis; L-asparagine biosynthesis; L-asparagine from L-aspartate (L-Gln route): step 1/1.</text>
</comment>
<feature type="domain" description="Asparagine synthetase" evidence="8">
    <location>
        <begin position="202"/>
        <end position="551"/>
    </location>
</feature>
<evidence type="ECO:0000256" key="1">
    <source>
        <dbReference type="ARBA" id="ARBA00005187"/>
    </source>
</evidence>
<dbReference type="GO" id="GO:0004066">
    <property type="term" value="F:asparagine synthase (glutamine-hydrolyzing) activity"/>
    <property type="evidence" value="ECO:0007669"/>
    <property type="project" value="UniProtKB-EC"/>
</dbReference>
<dbReference type="Gene3D" id="3.40.50.620">
    <property type="entry name" value="HUPs"/>
    <property type="match status" value="1"/>
</dbReference>
<dbReference type="Pfam" id="PF13537">
    <property type="entry name" value="GATase_7"/>
    <property type="match status" value="1"/>
</dbReference>
<keyword evidence="5" id="KW-0067">ATP-binding</keyword>
<evidence type="ECO:0000256" key="3">
    <source>
        <dbReference type="ARBA" id="ARBA00012737"/>
    </source>
</evidence>
<protein>
    <recommendedName>
        <fullName evidence="3">asparagine synthase (glutamine-hydrolyzing)</fullName>
        <ecNumber evidence="3">6.3.5.4</ecNumber>
    </recommendedName>
</protein>
<gene>
    <name evidence="10" type="ORF">JIN78_14990</name>
</gene>
<evidence type="ECO:0000259" key="8">
    <source>
        <dbReference type="Pfam" id="PF00733"/>
    </source>
</evidence>
<keyword evidence="11" id="KW-1185">Reference proteome</keyword>
<dbReference type="InterPro" id="IPR001962">
    <property type="entry name" value="Asn_synthase"/>
</dbReference>
<dbReference type="InterPro" id="IPR051786">
    <property type="entry name" value="ASN_synthetase/amidase"/>
</dbReference>
<dbReference type="Gene3D" id="3.60.20.10">
    <property type="entry name" value="Glutamine Phosphoribosylpyrophosphate, subunit 1, domain 1"/>
    <property type="match status" value="1"/>
</dbReference>
<dbReference type="InterPro" id="IPR029055">
    <property type="entry name" value="Ntn_hydrolases_N"/>
</dbReference>
<proteinExistence type="inferred from homology"/>
<evidence type="ECO:0000256" key="7">
    <source>
        <dbReference type="PIRSR" id="PIRSR001589-3"/>
    </source>
</evidence>
<dbReference type="PANTHER" id="PTHR43284:SF1">
    <property type="entry name" value="ASPARAGINE SYNTHETASE"/>
    <property type="match status" value="1"/>
</dbReference>
<name>A0A934RR40_9BACT</name>
<dbReference type="GO" id="GO:0005829">
    <property type="term" value="C:cytosol"/>
    <property type="evidence" value="ECO:0007669"/>
    <property type="project" value="TreeGrafter"/>
</dbReference>
<organism evidence="10 11">
    <name type="scientific">Roseibacillus ishigakijimensis</name>
    <dbReference type="NCBI Taxonomy" id="454146"/>
    <lineage>
        <taxon>Bacteria</taxon>
        <taxon>Pseudomonadati</taxon>
        <taxon>Verrucomicrobiota</taxon>
        <taxon>Verrucomicrobiia</taxon>
        <taxon>Verrucomicrobiales</taxon>
        <taxon>Verrucomicrobiaceae</taxon>
        <taxon>Roseibacillus</taxon>
    </lineage>
</organism>
<dbReference type="EC" id="6.3.5.4" evidence="3"/>
<dbReference type="InterPro" id="IPR017932">
    <property type="entry name" value="GATase_2_dom"/>
</dbReference>
<dbReference type="SUPFAM" id="SSF52402">
    <property type="entry name" value="Adenine nucleotide alpha hydrolases-like"/>
    <property type="match status" value="1"/>
</dbReference>
<sequence length="567" mass="64448">MNGALYGWIGRAPQEWGPTMDRTLAHRGRHTTHRSFNHGQFFLKGEPGSGQWQETPLTLSALSGTRQSLPHPAHPPATGGPFVMAHWDKTAKELTLIRDGAGRRTLYYTQFQGCLLFASEPKALHRLPGFSRRIRPTSVACFLTFSFVPGTATMLEDIHELPAGHRLRWNPDTRKLNLERWFFPEEAALPPAHPAIPGLLRQKHREAIHDLLPPEGNCALYLSGGLDSSAVAAELTSLGHRPTCFSLSFGQKHPNELFFAQAVARHLDLPHEIVPVTPADFSSHLRRLVWHLDDPIGDPVTMPNHELSRHVSAKGFNHVWNGEGGDPCFGGPKNLFLLLAHWYQSGPANAHFREHTYFASFRRAYEDLNHLLLPDFRARIDLEQDLFPLLALHLSDPTLPRFLDRLMAINMRFKGAHLILPKVERLLGASGLTSLSPLFDERLMQLSFALPTEWKIRNGVDKFALRMAYRELLPPAIIHRPKVGMRVPVKAWFRKELRTLARRELQPRKLAETGVFDPQRVQQLLRFESEQAHTRPGMQLWMILIFQLWHEVIVQGDSSLENPQPQM</sequence>